<dbReference type="PROSITE" id="PS50943">
    <property type="entry name" value="HTH_CROC1"/>
    <property type="match status" value="1"/>
</dbReference>
<dbReference type="Gene3D" id="1.10.260.40">
    <property type="entry name" value="lambda repressor-like DNA-binding domains"/>
    <property type="match status" value="1"/>
</dbReference>
<evidence type="ECO:0000313" key="2">
    <source>
        <dbReference type="EMBL" id="NBI80062.1"/>
    </source>
</evidence>
<dbReference type="GO" id="GO:0003677">
    <property type="term" value="F:DNA binding"/>
    <property type="evidence" value="ECO:0007669"/>
    <property type="project" value="InterPro"/>
</dbReference>
<dbReference type="RefSeq" id="WP_160210768.1">
    <property type="nucleotide sequence ID" value="NZ_QXWZ01000031.1"/>
</dbReference>
<accession>A0A845RR18</accession>
<dbReference type="EMBL" id="QXWZ01000031">
    <property type="protein sequence ID" value="NBI80062.1"/>
    <property type="molecule type" value="Genomic_DNA"/>
</dbReference>
<dbReference type="CDD" id="cd00093">
    <property type="entry name" value="HTH_XRE"/>
    <property type="match status" value="1"/>
</dbReference>
<evidence type="ECO:0000259" key="1">
    <source>
        <dbReference type="PROSITE" id="PS50943"/>
    </source>
</evidence>
<dbReference type="Pfam" id="PF01381">
    <property type="entry name" value="HTH_3"/>
    <property type="match status" value="1"/>
</dbReference>
<dbReference type="InterPro" id="IPR001387">
    <property type="entry name" value="Cro/C1-type_HTH"/>
</dbReference>
<evidence type="ECO:0000313" key="3">
    <source>
        <dbReference type="Proteomes" id="UP000446348"/>
    </source>
</evidence>
<comment type="caution">
    <text evidence="2">The sequence shown here is derived from an EMBL/GenBank/DDBJ whole genome shotgun (WGS) entry which is preliminary data.</text>
</comment>
<protein>
    <submittedName>
        <fullName evidence="2">XRE family transcriptional regulator</fullName>
    </submittedName>
</protein>
<gene>
    <name evidence="2" type="ORF">D3Z39_14550</name>
</gene>
<organism evidence="2 3">
    <name type="scientific">Anaerotruncus colihominis</name>
    <dbReference type="NCBI Taxonomy" id="169435"/>
    <lineage>
        <taxon>Bacteria</taxon>
        <taxon>Bacillati</taxon>
        <taxon>Bacillota</taxon>
        <taxon>Clostridia</taxon>
        <taxon>Eubacteriales</taxon>
        <taxon>Oscillospiraceae</taxon>
        <taxon>Anaerotruncus</taxon>
    </lineage>
</organism>
<dbReference type="InterPro" id="IPR010982">
    <property type="entry name" value="Lambda_DNA-bd_dom_sf"/>
</dbReference>
<dbReference type="SUPFAM" id="SSF47413">
    <property type="entry name" value="lambda repressor-like DNA-binding domains"/>
    <property type="match status" value="1"/>
</dbReference>
<name>A0A845RR18_9FIRM</name>
<proteinExistence type="predicted"/>
<sequence>MTLIMALPPLLLCVSCDVTNITAFSVSCQVIKLKILKNTLRSVQFSAIITLYEEATFMPFMRDRLKQRRLNMGLTLEEVANELQVERPTIQRYESGKIKSISTTTVEALAQALHCSPAYLMGWSDSVHELDDEKRASDNLTAGEKRILELYRGATDAGREAAEVVLQGYQKPEIKGLVIERENAI</sequence>
<dbReference type="Proteomes" id="UP000446348">
    <property type="component" value="Unassembled WGS sequence"/>
</dbReference>
<dbReference type="SMART" id="SM00530">
    <property type="entry name" value="HTH_XRE"/>
    <property type="match status" value="1"/>
</dbReference>
<feature type="domain" description="HTH cro/C1-type" evidence="1">
    <location>
        <begin position="65"/>
        <end position="120"/>
    </location>
</feature>
<dbReference type="AlphaFoldDB" id="A0A845RR18"/>
<reference evidence="2 3" key="1">
    <citation type="submission" date="2018-08" db="EMBL/GenBank/DDBJ databases">
        <title>Murine metabolic-syndrome-specific gut microbial biobank.</title>
        <authorList>
            <person name="Liu C."/>
        </authorList>
    </citation>
    <scope>NUCLEOTIDE SEQUENCE [LARGE SCALE GENOMIC DNA]</scope>
    <source>
        <strain evidence="2 3">X69</strain>
    </source>
</reference>
<dbReference type="OrthoDB" id="1863057at2"/>